<dbReference type="AlphaFoldDB" id="A0A916XDS8"/>
<reference evidence="2" key="2">
    <citation type="submission" date="2020-09" db="EMBL/GenBank/DDBJ databases">
        <authorList>
            <person name="Sun Q."/>
            <person name="Zhou Y."/>
        </authorList>
    </citation>
    <scope>NUCLEOTIDE SEQUENCE</scope>
    <source>
        <strain evidence="2">CGMCC 1.10998</strain>
    </source>
</reference>
<feature type="domain" description="N-acetyltransferase" evidence="1">
    <location>
        <begin position="1"/>
        <end position="162"/>
    </location>
</feature>
<name>A0A916XDS8_9BURK</name>
<protein>
    <recommendedName>
        <fullName evidence="1">N-acetyltransferase domain-containing protein</fullName>
    </recommendedName>
</protein>
<dbReference type="EMBL" id="BMED01000001">
    <property type="protein sequence ID" value="GGC64490.1"/>
    <property type="molecule type" value="Genomic_DNA"/>
</dbReference>
<evidence type="ECO:0000313" key="2">
    <source>
        <dbReference type="EMBL" id="GGC64490.1"/>
    </source>
</evidence>
<sequence length="169" mass="19468">MNISTRLTVAEDKLMMWALYESAMKPYIEAIWGWDQAWQDADFEKGFASSANYVVEADGVFSGYVQLDEGGDENYLRMLILAPSLRSKKVGALLLGEFLNRSREAGRDMRLRVFRINSGAKRFYEREGWQVASEDEVFFLMRCGDGHVAKIPGARYERKTVHYEFSVRL</sequence>
<accession>A0A916XDS8</accession>
<dbReference type="Gene3D" id="3.40.630.30">
    <property type="match status" value="1"/>
</dbReference>
<dbReference type="Proteomes" id="UP000637423">
    <property type="component" value="Unassembled WGS sequence"/>
</dbReference>
<dbReference type="SUPFAM" id="SSF55729">
    <property type="entry name" value="Acyl-CoA N-acyltransferases (Nat)"/>
    <property type="match status" value="1"/>
</dbReference>
<dbReference type="GO" id="GO:0016747">
    <property type="term" value="F:acyltransferase activity, transferring groups other than amino-acyl groups"/>
    <property type="evidence" value="ECO:0007669"/>
    <property type="project" value="InterPro"/>
</dbReference>
<proteinExistence type="predicted"/>
<comment type="caution">
    <text evidence="2">The sequence shown here is derived from an EMBL/GenBank/DDBJ whole genome shotgun (WGS) entry which is preliminary data.</text>
</comment>
<dbReference type="InterPro" id="IPR000182">
    <property type="entry name" value="GNAT_dom"/>
</dbReference>
<organism evidence="2 3">
    <name type="scientific">Undibacterium terreum</name>
    <dbReference type="NCBI Taxonomy" id="1224302"/>
    <lineage>
        <taxon>Bacteria</taxon>
        <taxon>Pseudomonadati</taxon>
        <taxon>Pseudomonadota</taxon>
        <taxon>Betaproteobacteria</taxon>
        <taxon>Burkholderiales</taxon>
        <taxon>Oxalobacteraceae</taxon>
        <taxon>Undibacterium</taxon>
    </lineage>
</organism>
<dbReference type="RefSeq" id="WP_188564783.1">
    <property type="nucleotide sequence ID" value="NZ_BMED01000001.1"/>
</dbReference>
<dbReference type="InterPro" id="IPR016181">
    <property type="entry name" value="Acyl_CoA_acyltransferase"/>
</dbReference>
<dbReference type="Pfam" id="PF00583">
    <property type="entry name" value="Acetyltransf_1"/>
    <property type="match status" value="1"/>
</dbReference>
<evidence type="ECO:0000313" key="3">
    <source>
        <dbReference type="Proteomes" id="UP000637423"/>
    </source>
</evidence>
<keyword evidence="3" id="KW-1185">Reference proteome</keyword>
<reference evidence="2" key="1">
    <citation type="journal article" date="2014" name="Int. J. Syst. Evol. Microbiol.">
        <title>Complete genome sequence of Corynebacterium casei LMG S-19264T (=DSM 44701T), isolated from a smear-ripened cheese.</title>
        <authorList>
            <consortium name="US DOE Joint Genome Institute (JGI-PGF)"/>
            <person name="Walter F."/>
            <person name="Albersmeier A."/>
            <person name="Kalinowski J."/>
            <person name="Ruckert C."/>
        </authorList>
    </citation>
    <scope>NUCLEOTIDE SEQUENCE</scope>
    <source>
        <strain evidence="2">CGMCC 1.10998</strain>
    </source>
</reference>
<gene>
    <name evidence="2" type="ORF">GCM10011396_09330</name>
</gene>
<evidence type="ECO:0000259" key="1">
    <source>
        <dbReference type="PROSITE" id="PS51186"/>
    </source>
</evidence>
<dbReference type="PROSITE" id="PS51186">
    <property type="entry name" value="GNAT"/>
    <property type="match status" value="1"/>
</dbReference>